<keyword evidence="2" id="KW-0813">Transport</keyword>
<keyword evidence="10" id="KW-1185">Reference proteome</keyword>
<dbReference type="RefSeq" id="WP_205009839.1">
    <property type="nucleotide sequence ID" value="NZ_JAFBEH010000024.1"/>
</dbReference>
<dbReference type="PANTHER" id="PTHR30561:SF1">
    <property type="entry name" value="MULTIDRUG TRANSPORTER EMRE"/>
    <property type="match status" value="1"/>
</dbReference>
<evidence type="ECO:0000256" key="5">
    <source>
        <dbReference type="ARBA" id="ARBA00022989"/>
    </source>
</evidence>
<keyword evidence="4 7" id="KW-0812">Transmembrane</keyword>
<comment type="caution">
    <text evidence="9">The sequence shown here is derived from an EMBL/GenBank/DDBJ whole genome shotgun (WGS) entry which is preliminary data.</text>
</comment>
<dbReference type="InterPro" id="IPR000390">
    <property type="entry name" value="Small_drug/metabolite_transptr"/>
</dbReference>
<dbReference type="InterPro" id="IPR037185">
    <property type="entry name" value="EmrE-like"/>
</dbReference>
<comment type="similarity">
    <text evidence="7">Belongs to the drug/metabolite transporter (DMT) superfamily. Small multidrug resistance (SMR) (TC 2.A.7.1) family.</text>
</comment>
<keyword evidence="5 8" id="KW-1133">Transmembrane helix</keyword>
<dbReference type="SUPFAM" id="SSF103481">
    <property type="entry name" value="Multidrug resistance efflux transporter EmrE"/>
    <property type="match status" value="1"/>
</dbReference>
<dbReference type="Gene3D" id="1.10.3730.20">
    <property type="match status" value="1"/>
</dbReference>
<sequence length="107" mass="11336">MTYIYLALAILLEIIGTSLLKASQGFSKLALGIAALLTLCACFLIFSQVLKGINLGVAYAIWSGVGIVVTTILGIYLWKESTNLMTLFGIALILVGVVIVNLYGSGH</sequence>
<evidence type="ECO:0000256" key="1">
    <source>
        <dbReference type="ARBA" id="ARBA00004651"/>
    </source>
</evidence>
<keyword evidence="3" id="KW-1003">Cell membrane</keyword>
<evidence type="ECO:0000256" key="2">
    <source>
        <dbReference type="ARBA" id="ARBA00022448"/>
    </source>
</evidence>
<dbReference type="PANTHER" id="PTHR30561">
    <property type="entry name" value="SMR FAMILY PROTON-DEPENDENT DRUG EFFLUX TRANSPORTER SUGE"/>
    <property type="match status" value="1"/>
</dbReference>
<evidence type="ECO:0000256" key="3">
    <source>
        <dbReference type="ARBA" id="ARBA00022475"/>
    </source>
</evidence>
<evidence type="ECO:0000256" key="8">
    <source>
        <dbReference type="SAM" id="Phobius"/>
    </source>
</evidence>
<dbReference type="Proteomes" id="UP000697472">
    <property type="component" value="Unassembled WGS sequence"/>
</dbReference>
<evidence type="ECO:0000256" key="7">
    <source>
        <dbReference type="RuleBase" id="RU003942"/>
    </source>
</evidence>
<dbReference type="EMBL" id="JAFBEH010000024">
    <property type="protein sequence ID" value="MBM7642978.1"/>
    <property type="molecule type" value="Genomic_DNA"/>
</dbReference>
<feature type="transmembrane region" description="Helical" evidence="8">
    <location>
        <begin position="84"/>
        <end position="104"/>
    </location>
</feature>
<evidence type="ECO:0000256" key="6">
    <source>
        <dbReference type="ARBA" id="ARBA00023136"/>
    </source>
</evidence>
<name>A0ABS2PSG3_9STRE</name>
<evidence type="ECO:0000313" key="9">
    <source>
        <dbReference type="EMBL" id="MBM7642978.1"/>
    </source>
</evidence>
<protein>
    <submittedName>
        <fullName evidence="9">Small multidrug resistance pump</fullName>
    </submittedName>
</protein>
<dbReference type="Pfam" id="PF00893">
    <property type="entry name" value="Multi_Drug_Res"/>
    <property type="match status" value="1"/>
</dbReference>
<gene>
    <name evidence="9" type="ORF">JOC28_001278</name>
</gene>
<feature type="transmembrane region" description="Helical" evidence="8">
    <location>
        <begin position="30"/>
        <end position="50"/>
    </location>
</feature>
<evidence type="ECO:0000256" key="4">
    <source>
        <dbReference type="ARBA" id="ARBA00022692"/>
    </source>
</evidence>
<evidence type="ECO:0000313" key="10">
    <source>
        <dbReference type="Proteomes" id="UP000697472"/>
    </source>
</evidence>
<feature type="transmembrane region" description="Helical" evidence="8">
    <location>
        <begin position="57"/>
        <end position="78"/>
    </location>
</feature>
<proteinExistence type="inferred from homology"/>
<keyword evidence="6 8" id="KW-0472">Membrane</keyword>
<dbReference type="InterPro" id="IPR045324">
    <property type="entry name" value="Small_multidrug_res"/>
</dbReference>
<reference evidence="9 10" key="1">
    <citation type="submission" date="2021-01" db="EMBL/GenBank/DDBJ databases">
        <title>Genomic Encyclopedia of Type Strains, Phase IV (KMG-IV): sequencing the most valuable type-strain genomes for metagenomic binning, comparative biology and taxonomic classification.</title>
        <authorList>
            <person name="Goeker M."/>
        </authorList>
    </citation>
    <scope>NUCLEOTIDE SEQUENCE [LARGE SCALE GENOMIC DNA]</scope>
    <source>
        <strain evidence="9 10">DSM 27382</strain>
    </source>
</reference>
<accession>A0ABS2PSG3</accession>
<organism evidence="9 10">
    <name type="scientific">Streptococcus loxodontisalivarius</name>
    <dbReference type="NCBI Taxonomy" id="1349415"/>
    <lineage>
        <taxon>Bacteria</taxon>
        <taxon>Bacillati</taxon>
        <taxon>Bacillota</taxon>
        <taxon>Bacilli</taxon>
        <taxon>Lactobacillales</taxon>
        <taxon>Streptococcaceae</taxon>
        <taxon>Streptococcus</taxon>
    </lineage>
</organism>
<comment type="subcellular location">
    <subcellularLocation>
        <location evidence="1 7">Cell membrane</location>
        <topology evidence="1 7">Multi-pass membrane protein</topology>
    </subcellularLocation>
</comment>